<gene>
    <name evidence="1" type="ORF">AUR04nite_04080</name>
</gene>
<evidence type="ECO:0000313" key="1">
    <source>
        <dbReference type="EMBL" id="GED04876.1"/>
    </source>
</evidence>
<dbReference type="EMBL" id="BJNY01000002">
    <property type="protein sequence ID" value="GED04876.1"/>
    <property type="molecule type" value="Genomic_DNA"/>
</dbReference>
<dbReference type="AlphaFoldDB" id="A0A4Y4DIU3"/>
<evidence type="ECO:0000313" key="2">
    <source>
        <dbReference type="Proteomes" id="UP000316612"/>
    </source>
</evidence>
<reference evidence="1 2" key="1">
    <citation type="submission" date="2019-06" db="EMBL/GenBank/DDBJ databases">
        <title>Whole genome shotgun sequence of Glutamicibacter uratoxydans NBRC 15515.</title>
        <authorList>
            <person name="Hosoyama A."/>
            <person name="Uohara A."/>
            <person name="Ohji S."/>
            <person name="Ichikawa N."/>
        </authorList>
    </citation>
    <scope>NUCLEOTIDE SEQUENCE [LARGE SCALE GENOMIC DNA]</scope>
    <source>
        <strain evidence="1 2">NBRC 15515</strain>
    </source>
</reference>
<dbReference type="Proteomes" id="UP000316612">
    <property type="component" value="Unassembled WGS sequence"/>
</dbReference>
<comment type="caution">
    <text evidence="1">The sequence shown here is derived from an EMBL/GenBank/DDBJ whole genome shotgun (WGS) entry which is preliminary data.</text>
</comment>
<organism evidence="1 2">
    <name type="scientific">Glutamicibacter uratoxydans</name>
    <name type="common">Arthrobacter uratoxydans</name>
    <dbReference type="NCBI Taxonomy" id="43667"/>
    <lineage>
        <taxon>Bacteria</taxon>
        <taxon>Bacillati</taxon>
        <taxon>Actinomycetota</taxon>
        <taxon>Actinomycetes</taxon>
        <taxon>Micrococcales</taxon>
        <taxon>Micrococcaceae</taxon>
        <taxon>Glutamicibacter</taxon>
    </lineage>
</organism>
<proteinExistence type="predicted"/>
<sequence length="98" mass="10478">MPIPSDATDYANDLVRAWGAGDEARMNQLATPEVISALKQYAPKGGPNWERTAQDAGAGSVFVTYTNSADKSVLQLRVQNETAGQGEPHAVVEAKFTK</sequence>
<keyword evidence="2" id="KW-1185">Reference proteome</keyword>
<name>A0A4Y4DIU3_GLUUR</name>
<accession>A0A4Y4DIU3</accession>
<protein>
    <submittedName>
        <fullName evidence="1">Uncharacterized protein</fullName>
    </submittedName>
</protein>